<sequence>MLTRSEVAEHASRESCWIVIRGEAYDASTFLDAHPGGAGIILKYAGKDATKAFEQFHSPDVLQKNLKPEYHLGPAEGDSAQEDSSEGLTPVETKKRLRSIINLEDFEYAAKDLLPAKSFAFLKTGADSENTVRWNKRSWQIVRFRPRVLRPVESIDLSTTIFGTRFSMPFFICPAGGGKLAHPEGEVLLTKAAAQTGVLHWVCNMAGCSKEEMARARSPSQTTYWQIYAMRDLAVTEKEVKQAVALGYKGFALTVDAIRPGKRERDMRLGLDEIEQLTRNYFQDDDDAERFDIGLSRRAPVTTTFDWVQAIKWLRGLTDLPIAIKGIQCWEDSVLCMEHGVHPWLSNHGGRQLDGAPSAIDTLIEMRKHCPEVFDKCEVIVDGGVTRGTDIVKALALGAKAVGLGRAFLYSLVLGQEGVRRAIRILQSEVETTLALLGVTSVAELNASYVVSAAPQASL</sequence>
<dbReference type="AlphaFoldDB" id="A0A2T5M183"/>
<feature type="domain" description="Cytochrome b5 heme-binding" evidence="7">
    <location>
        <begin position="1"/>
        <end position="76"/>
    </location>
</feature>
<evidence type="ECO:0000256" key="5">
    <source>
        <dbReference type="ARBA" id="ARBA00023004"/>
    </source>
</evidence>
<keyword evidence="4" id="KW-0560">Oxidoreductase</keyword>
<evidence type="ECO:0000259" key="7">
    <source>
        <dbReference type="PROSITE" id="PS50255"/>
    </source>
</evidence>
<dbReference type="SUPFAM" id="SSF55856">
    <property type="entry name" value="Cytochrome b5-like heme/steroid binding domain"/>
    <property type="match status" value="1"/>
</dbReference>
<dbReference type="PANTHER" id="PTHR10578">
    <property type="entry name" value="S -2-HYDROXY-ACID OXIDASE-RELATED"/>
    <property type="match status" value="1"/>
</dbReference>
<evidence type="ECO:0000256" key="1">
    <source>
        <dbReference type="ARBA" id="ARBA00001917"/>
    </source>
</evidence>
<comment type="caution">
    <text evidence="9">The sequence shown here is derived from an EMBL/GenBank/DDBJ whole genome shotgun (WGS) entry which is preliminary data.</text>
</comment>
<dbReference type="InterPro" id="IPR018506">
    <property type="entry name" value="Cyt_B5_heme-BS"/>
</dbReference>
<dbReference type="Pfam" id="PF01070">
    <property type="entry name" value="FMN_dh"/>
    <property type="match status" value="1"/>
</dbReference>
<dbReference type="InterPro" id="IPR000262">
    <property type="entry name" value="FMN-dep_DH"/>
</dbReference>
<keyword evidence="3 6" id="KW-0479">Metal-binding</keyword>
<dbReference type="PROSITE" id="PS50255">
    <property type="entry name" value="CYTOCHROME_B5_2"/>
    <property type="match status" value="1"/>
</dbReference>
<dbReference type="InterPro" id="IPR001199">
    <property type="entry name" value="Cyt_B5-like_heme/steroid-bd"/>
</dbReference>
<dbReference type="OrthoDB" id="1925334at2759"/>
<dbReference type="InterPro" id="IPR037396">
    <property type="entry name" value="FMN_HAD"/>
</dbReference>
<comment type="similarity">
    <text evidence="6">Belongs to the cytochrome b5 family.</text>
</comment>
<dbReference type="CDD" id="cd02922">
    <property type="entry name" value="FCB2_FMN"/>
    <property type="match status" value="1"/>
</dbReference>
<accession>A0A2T5M183</accession>
<dbReference type="GO" id="GO:0016491">
    <property type="term" value="F:oxidoreductase activity"/>
    <property type="evidence" value="ECO:0007669"/>
    <property type="project" value="UniProtKB-KW"/>
</dbReference>
<evidence type="ECO:0000256" key="6">
    <source>
        <dbReference type="RuleBase" id="RU362121"/>
    </source>
</evidence>
<dbReference type="PRINTS" id="PR00363">
    <property type="entry name" value="CYTOCHROMEB5"/>
</dbReference>
<keyword evidence="2 6" id="KW-0349">Heme</keyword>
<evidence type="ECO:0008006" key="11">
    <source>
        <dbReference type="Google" id="ProtNLM"/>
    </source>
</evidence>
<dbReference type="PROSITE" id="PS00191">
    <property type="entry name" value="CYTOCHROME_B5_1"/>
    <property type="match status" value="1"/>
</dbReference>
<dbReference type="InterPro" id="IPR013785">
    <property type="entry name" value="Aldolase_TIM"/>
</dbReference>
<dbReference type="RefSeq" id="XP_040753671.1">
    <property type="nucleotide sequence ID" value="XM_040900357.1"/>
</dbReference>
<dbReference type="SUPFAM" id="SSF51395">
    <property type="entry name" value="FMN-linked oxidoreductases"/>
    <property type="match status" value="1"/>
</dbReference>
<dbReference type="InterPro" id="IPR037458">
    <property type="entry name" value="L-MDH/L-LDH_FMN-bd"/>
</dbReference>
<proteinExistence type="inferred from homology"/>
<keyword evidence="5 6" id="KW-0408">Iron</keyword>
<evidence type="ECO:0000256" key="3">
    <source>
        <dbReference type="ARBA" id="ARBA00022723"/>
    </source>
</evidence>
<evidence type="ECO:0000313" key="9">
    <source>
        <dbReference type="EMBL" id="PTU22279.1"/>
    </source>
</evidence>
<dbReference type="PROSITE" id="PS51349">
    <property type="entry name" value="FMN_HYDROXY_ACID_DH_2"/>
    <property type="match status" value="1"/>
</dbReference>
<evidence type="ECO:0000256" key="4">
    <source>
        <dbReference type="ARBA" id="ARBA00023002"/>
    </source>
</evidence>
<dbReference type="GO" id="GO:0020037">
    <property type="term" value="F:heme binding"/>
    <property type="evidence" value="ECO:0007669"/>
    <property type="project" value="UniProtKB-UniRule"/>
</dbReference>
<dbReference type="EMBL" id="MSFN02000002">
    <property type="protein sequence ID" value="PTU22279.1"/>
    <property type="molecule type" value="Genomic_DNA"/>
</dbReference>
<dbReference type="InterPro" id="IPR008259">
    <property type="entry name" value="FMN_hydac_DH_AS"/>
</dbReference>
<dbReference type="VEuPathDB" id="FungiDB:P175DRAFT_0541984"/>
<gene>
    <name evidence="9" type="ORF">P175DRAFT_0541984</name>
</gene>
<name>A0A2T5M183_9EURO</name>
<dbReference type="PROSITE" id="PS00557">
    <property type="entry name" value="FMN_HYDROXY_ACID_DH_1"/>
    <property type="match status" value="1"/>
</dbReference>
<dbReference type="GeneID" id="63817239"/>
<protein>
    <recommendedName>
        <fullName evidence="11">Cytochrome b5 heme-binding domain-containing protein</fullName>
    </recommendedName>
</protein>
<dbReference type="GO" id="GO:0046872">
    <property type="term" value="F:metal ion binding"/>
    <property type="evidence" value="ECO:0007669"/>
    <property type="project" value="UniProtKB-UniRule"/>
</dbReference>
<comment type="cofactor">
    <cofactor evidence="1">
        <name>FMN</name>
        <dbReference type="ChEBI" id="CHEBI:58210"/>
    </cofactor>
</comment>
<evidence type="ECO:0000259" key="8">
    <source>
        <dbReference type="PROSITE" id="PS51349"/>
    </source>
</evidence>
<dbReference type="Proteomes" id="UP000244073">
    <property type="component" value="Unassembled WGS sequence"/>
</dbReference>
<dbReference type="Pfam" id="PF00173">
    <property type="entry name" value="Cyt-b5"/>
    <property type="match status" value="1"/>
</dbReference>
<reference evidence="9 10" key="1">
    <citation type="journal article" date="2018" name="Proc. Natl. Acad. Sci. U.S.A.">
        <title>Linking secondary metabolites to gene clusters through genome sequencing of six diverse Aspergillus species.</title>
        <authorList>
            <person name="Kaerboelling I."/>
            <person name="Vesth T.C."/>
            <person name="Frisvad J.C."/>
            <person name="Nybo J.L."/>
            <person name="Theobald S."/>
            <person name="Kuo A."/>
            <person name="Bowyer P."/>
            <person name="Matsuda Y."/>
            <person name="Mondo S."/>
            <person name="Lyhne E.K."/>
            <person name="Kogle M.E."/>
            <person name="Clum A."/>
            <person name="Lipzen A."/>
            <person name="Salamov A."/>
            <person name="Ngan C.Y."/>
            <person name="Daum C."/>
            <person name="Chiniquy J."/>
            <person name="Barry K."/>
            <person name="LaButti K."/>
            <person name="Haridas S."/>
            <person name="Simmons B.A."/>
            <person name="Magnuson J.K."/>
            <person name="Mortensen U.H."/>
            <person name="Larsen T.O."/>
            <person name="Grigoriev I.V."/>
            <person name="Baker S.E."/>
            <person name="Andersen M.R."/>
        </authorList>
    </citation>
    <scope>NUCLEOTIDE SEQUENCE [LARGE SCALE GENOMIC DNA]</scope>
    <source>
        <strain evidence="9 10">IBT 24754</strain>
    </source>
</reference>
<feature type="domain" description="FMN hydroxy acid dehydrogenase" evidence="8">
    <location>
        <begin position="95"/>
        <end position="455"/>
    </location>
</feature>
<organism evidence="9 10">
    <name type="scientific">Aspergillus ochraceoroseus IBT 24754</name>
    <dbReference type="NCBI Taxonomy" id="1392256"/>
    <lineage>
        <taxon>Eukaryota</taxon>
        <taxon>Fungi</taxon>
        <taxon>Dikarya</taxon>
        <taxon>Ascomycota</taxon>
        <taxon>Pezizomycotina</taxon>
        <taxon>Eurotiomycetes</taxon>
        <taxon>Eurotiomycetidae</taxon>
        <taxon>Eurotiales</taxon>
        <taxon>Aspergillaceae</taxon>
        <taxon>Aspergillus</taxon>
        <taxon>Aspergillus subgen. Nidulantes</taxon>
    </lineage>
</organism>
<dbReference type="InterPro" id="IPR036400">
    <property type="entry name" value="Cyt_B5-like_heme/steroid_sf"/>
</dbReference>
<dbReference type="PANTHER" id="PTHR10578:SF104">
    <property type="entry name" value="CYTOCHROME B2, MITOCHONDRIAL-RELATED"/>
    <property type="match status" value="1"/>
</dbReference>
<dbReference type="Gene3D" id="3.10.120.10">
    <property type="entry name" value="Cytochrome b5-like heme/steroid binding domain"/>
    <property type="match status" value="1"/>
</dbReference>
<dbReference type="SMART" id="SM01117">
    <property type="entry name" value="Cyt-b5"/>
    <property type="match status" value="1"/>
</dbReference>
<evidence type="ECO:0000256" key="2">
    <source>
        <dbReference type="ARBA" id="ARBA00022617"/>
    </source>
</evidence>
<evidence type="ECO:0000313" key="10">
    <source>
        <dbReference type="Proteomes" id="UP000244073"/>
    </source>
</evidence>
<dbReference type="Gene3D" id="3.20.20.70">
    <property type="entry name" value="Aldolase class I"/>
    <property type="match status" value="1"/>
</dbReference>